<dbReference type="NCBIfam" id="TIGR00040">
    <property type="entry name" value="yfcE"/>
    <property type="match status" value="1"/>
</dbReference>
<dbReference type="InterPro" id="IPR024654">
    <property type="entry name" value="Calcineurin-like_PHP_lpxH"/>
</dbReference>
<evidence type="ECO:0000256" key="4">
    <source>
        <dbReference type="RuleBase" id="RU362039"/>
    </source>
</evidence>
<dbReference type="InterPro" id="IPR000979">
    <property type="entry name" value="Phosphodiesterase_MJ0936/Vps29"/>
</dbReference>
<evidence type="ECO:0000259" key="5">
    <source>
        <dbReference type="Pfam" id="PF12850"/>
    </source>
</evidence>
<sequence>MRIVVMSDTHGETNSIDQVRDAVGPVDAVFHCGDSELDTQHESLQGAFVVGGNCDWDSSYSAEVFTEVNGVKVFMAHGHLWQVKSTMLPLSYRAEEVGADVVLFGHSHVLGAELIDGMLFVNPGSLELPRGRKEKSYAIIEKTPSEWVVTFFSNKYKELEQKKFVISEK</sequence>
<dbReference type="EC" id="3.1.4.-" evidence="4"/>
<protein>
    <recommendedName>
        <fullName evidence="4">Phosphoesterase</fullName>
        <ecNumber evidence="4">3.1.4.-</ecNumber>
    </recommendedName>
</protein>
<feature type="domain" description="Calcineurin-like phosphoesterase" evidence="5">
    <location>
        <begin position="1"/>
        <end position="141"/>
    </location>
</feature>
<dbReference type="InterPro" id="IPR041802">
    <property type="entry name" value="MPP_YfcE"/>
</dbReference>
<keyword evidence="3" id="KW-0378">Hydrolase</keyword>
<proteinExistence type="inferred from homology"/>
<evidence type="ECO:0000256" key="1">
    <source>
        <dbReference type="ARBA" id="ARBA00008950"/>
    </source>
</evidence>
<dbReference type="PROSITE" id="PS01269">
    <property type="entry name" value="UPF0025"/>
    <property type="match status" value="1"/>
</dbReference>
<dbReference type="Pfam" id="PF12850">
    <property type="entry name" value="Metallophos_2"/>
    <property type="match status" value="1"/>
</dbReference>
<name>A0ABW1L8M1_9BACL</name>
<evidence type="ECO:0000256" key="3">
    <source>
        <dbReference type="ARBA" id="ARBA00022801"/>
    </source>
</evidence>
<evidence type="ECO:0000256" key="2">
    <source>
        <dbReference type="ARBA" id="ARBA00022723"/>
    </source>
</evidence>
<dbReference type="InterPro" id="IPR020935">
    <property type="entry name" value="PdiEstase_YfcE_CS"/>
</dbReference>
<dbReference type="PANTHER" id="PTHR11124">
    <property type="entry name" value="VACUOLAR SORTING PROTEIN VPS29"/>
    <property type="match status" value="1"/>
</dbReference>
<dbReference type="SUPFAM" id="SSF56300">
    <property type="entry name" value="Metallo-dependent phosphatases"/>
    <property type="match status" value="1"/>
</dbReference>
<dbReference type="Proteomes" id="UP001596170">
    <property type="component" value="Unassembled WGS sequence"/>
</dbReference>
<dbReference type="Gene3D" id="3.60.21.10">
    <property type="match status" value="1"/>
</dbReference>
<comment type="caution">
    <text evidence="6">The sequence shown here is derived from an EMBL/GenBank/DDBJ whole genome shotgun (WGS) entry which is preliminary data.</text>
</comment>
<comment type="cofactor">
    <cofactor evidence="4">
        <name>a divalent metal cation</name>
        <dbReference type="ChEBI" id="CHEBI:60240"/>
    </cofactor>
</comment>
<dbReference type="InterPro" id="IPR029052">
    <property type="entry name" value="Metallo-depent_PP-like"/>
</dbReference>
<organism evidence="6 7">
    <name type="scientific">Paenisporosarcina macmurdoensis</name>
    <dbReference type="NCBI Taxonomy" id="212659"/>
    <lineage>
        <taxon>Bacteria</taxon>
        <taxon>Bacillati</taxon>
        <taxon>Bacillota</taxon>
        <taxon>Bacilli</taxon>
        <taxon>Bacillales</taxon>
        <taxon>Caryophanaceae</taxon>
        <taxon>Paenisporosarcina</taxon>
    </lineage>
</organism>
<keyword evidence="2 4" id="KW-0479">Metal-binding</keyword>
<dbReference type="CDD" id="cd00841">
    <property type="entry name" value="MPP_YfcE"/>
    <property type="match status" value="1"/>
</dbReference>
<reference evidence="7" key="1">
    <citation type="journal article" date="2019" name="Int. J. Syst. Evol. Microbiol.">
        <title>The Global Catalogue of Microorganisms (GCM) 10K type strain sequencing project: providing services to taxonomists for standard genome sequencing and annotation.</title>
        <authorList>
            <consortium name="The Broad Institute Genomics Platform"/>
            <consortium name="The Broad Institute Genome Sequencing Center for Infectious Disease"/>
            <person name="Wu L."/>
            <person name="Ma J."/>
        </authorList>
    </citation>
    <scope>NUCLEOTIDE SEQUENCE [LARGE SCALE GENOMIC DNA]</scope>
    <source>
        <strain evidence="7">CCUG 54527</strain>
    </source>
</reference>
<evidence type="ECO:0000313" key="7">
    <source>
        <dbReference type="Proteomes" id="UP001596170"/>
    </source>
</evidence>
<gene>
    <name evidence="6" type="ORF">ACFPYN_07465</name>
</gene>
<dbReference type="RefSeq" id="WP_377733354.1">
    <property type="nucleotide sequence ID" value="NZ_JBHSRI010000007.1"/>
</dbReference>
<dbReference type="EMBL" id="JBHSRI010000007">
    <property type="protein sequence ID" value="MFC6039277.1"/>
    <property type="molecule type" value="Genomic_DNA"/>
</dbReference>
<evidence type="ECO:0000313" key="6">
    <source>
        <dbReference type="EMBL" id="MFC6039277.1"/>
    </source>
</evidence>
<accession>A0ABW1L8M1</accession>
<comment type="similarity">
    <text evidence="1 4">Belongs to the metallophosphoesterase superfamily. YfcE family.</text>
</comment>
<keyword evidence="7" id="KW-1185">Reference proteome</keyword>